<dbReference type="AlphaFoldDB" id="A0A835T829"/>
<protein>
    <recommendedName>
        <fullName evidence="5">YeeE/YedE family protein</fullName>
    </recommendedName>
</protein>
<feature type="transmembrane region" description="Helical" evidence="2">
    <location>
        <begin position="20"/>
        <end position="39"/>
    </location>
</feature>
<name>A0A835T829_CHLIN</name>
<sequence>MNVAPLAAAFAGPTVPELQLAMTAAVGGLAAFAALSSAARAVRSSQPGAAQPQSAPFELGSEVLAGVLFAIGLGISGMTHPSKVAGFLTVGVPSWDASLPFVMGGAVMVAAIAYQGILRFKMMAKPLFTSGFCIPNSSVIDGRLLTGGVLFGAGWGLAGMCPGPAIVAALAGDPHVLAYLASMAGGMWLEHRLTAWQQQAQQAEQLARQAAMKAEQVAEAPAASAAVEVLSSAQPVQPVSAAVGRLKRVESQMG</sequence>
<keyword evidence="2" id="KW-1133">Transmembrane helix</keyword>
<evidence type="ECO:0000313" key="4">
    <source>
        <dbReference type="Proteomes" id="UP000650467"/>
    </source>
</evidence>
<feature type="transmembrane region" description="Helical" evidence="2">
    <location>
        <begin position="98"/>
        <end position="118"/>
    </location>
</feature>
<evidence type="ECO:0000313" key="3">
    <source>
        <dbReference type="EMBL" id="KAG2433281.1"/>
    </source>
</evidence>
<keyword evidence="2" id="KW-0472">Membrane</keyword>
<dbReference type="Pfam" id="PF20398">
    <property type="entry name" value="DUF6691"/>
    <property type="match status" value="1"/>
</dbReference>
<evidence type="ECO:0000256" key="2">
    <source>
        <dbReference type="SAM" id="Phobius"/>
    </source>
</evidence>
<proteinExistence type="predicted"/>
<evidence type="ECO:0000256" key="1">
    <source>
        <dbReference type="SAM" id="Coils"/>
    </source>
</evidence>
<gene>
    <name evidence="3" type="ORF">HXX76_008348</name>
</gene>
<evidence type="ECO:0008006" key="5">
    <source>
        <dbReference type="Google" id="ProtNLM"/>
    </source>
</evidence>
<reference evidence="3" key="1">
    <citation type="journal article" date="2020" name="bioRxiv">
        <title>Comparative genomics of Chlamydomonas.</title>
        <authorList>
            <person name="Craig R.J."/>
            <person name="Hasan A.R."/>
            <person name="Ness R.W."/>
            <person name="Keightley P.D."/>
        </authorList>
    </citation>
    <scope>NUCLEOTIDE SEQUENCE</scope>
    <source>
        <strain evidence="3">SAG 7.73</strain>
    </source>
</reference>
<keyword evidence="4" id="KW-1185">Reference proteome</keyword>
<dbReference type="InterPro" id="IPR046513">
    <property type="entry name" value="DUF6691"/>
</dbReference>
<dbReference type="Proteomes" id="UP000650467">
    <property type="component" value="Unassembled WGS sequence"/>
</dbReference>
<keyword evidence="1" id="KW-0175">Coiled coil</keyword>
<feature type="transmembrane region" description="Helical" evidence="2">
    <location>
        <begin position="59"/>
        <end position="78"/>
    </location>
</feature>
<accession>A0A835T829</accession>
<dbReference type="OrthoDB" id="545498at2759"/>
<comment type="caution">
    <text evidence="3">The sequence shown here is derived from an EMBL/GenBank/DDBJ whole genome shotgun (WGS) entry which is preliminary data.</text>
</comment>
<keyword evidence="2" id="KW-0812">Transmembrane</keyword>
<organism evidence="3 4">
    <name type="scientific">Chlamydomonas incerta</name>
    <dbReference type="NCBI Taxonomy" id="51695"/>
    <lineage>
        <taxon>Eukaryota</taxon>
        <taxon>Viridiplantae</taxon>
        <taxon>Chlorophyta</taxon>
        <taxon>core chlorophytes</taxon>
        <taxon>Chlorophyceae</taxon>
        <taxon>CS clade</taxon>
        <taxon>Chlamydomonadales</taxon>
        <taxon>Chlamydomonadaceae</taxon>
        <taxon>Chlamydomonas</taxon>
    </lineage>
</organism>
<feature type="coiled-coil region" evidence="1">
    <location>
        <begin position="193"/>
        <end position="220"/>
    </location>
</feature>
<dbReference type="EMBL" id="JAEHOC010000019">
    <property type="protein sequence ID" value="KAG2433281.1"/>
    <property type="molecule type" value="Genomic_DNA"/>
</dbReference>